<sequence>MRQLSGLGNNLNQIARALNGEHFHALDRATILSALAALQRDLDVIREEYTGHDR</sequence>
<feature type="domain" description="Bacterial mobilisation" evidence="1">
    <location>
        <begin position="2"/>
        <end position="43"/>
    </location>
</feature>
<dbReference type="Proteomes" id="UP000679722">
    <property type="component" value="Unassembled WGS sequence"/>
</dbReference>
<evidence type="ECO:0000313" key="2">
    <source>
        <dbReference type="EMBL" id="MBR7890269.1"/>
    </source>
</evidence>
<name>A0ABS5HFL1_9GAMM</name>
<evidence type="ECO:0000313" key="3">
    <source>
        <dbReference type="Proteomes" id="UP000679722"/>
    </source>
</evidence>
<protein>
    <submittedName>
        <fullName evidence="2">Plasmid mobilization relaxosome protein MobC</fullName>
    </submittedName>
</protein>
<gene>
    <name evidence="2" type="primary">mobC</name>
    <name evidence="2" type="ORF">J9B83_15335</name>
</gene>
<keyword evidence="3" id="KW-1185">Reference proteome</keyword>
<dbReference type="EMBL" id="JAGSSV010000041">
    <property type="protein sequence ID" value="MBR7890269.1"/>
    <property type="molecule type" value="Genomic_DNA"/>
</dbReference>
<evidence type="ECO:0000259" key="1">
    <source>
        <dbReference type="Pfam" id="PF05713"/>
    </source>
</evidence>
<reference evidence="3" key="1">
    <citation type="submission" date="2023-07" db="EMBL/GenBank/DDBJ databases">
        <title>Marinomonas vulgaris A79, complete genome.</title>
        <authorList>
            <person name="Ying J.-J."/>
        </authorList>
    </citation>
    <scope>NUCLEOTIDE SEQUENCE [LARGE SCALE GENOMIC DNA]</scope>
    <source>
        <strain evidence="3">A79</strain>
    </source>
</reference>
<comment type="caution">
    <text evidence="2">The sequence shown here is derived from an EMBL/GenBank/DDBJ whole genome shotgun (WGS) entry which is preliminary data.</text>
</comment>
<dbReference type="Pfam" id="PF05713">
    <property type="entry name" value="MobC"/>
    <property type="match status" value="1"/>
</dbReference>
<dbReference type="InterPro" id="IPR008687">
    <property type="entry name" value="MobC"/>
</dbReference>
<proteinExistence type="predicted"/>
<organism evidence="2 3">
    <name type="scientific">Marinomonas vulgaris</name>
    <dbReference type="NCBI Taxonomy" id="2823372"/>
    <lineage>
        <taxon>Bacteria</taxon>
        <taxon>Pseudomonadati</taxon>
        <taxon>Pseudomonadota</taxon>
        <taxon>Gammaproteobacteria</taxon>
        <taxon>Oceanospirillales</taxon>
        <taxon>Oceanospirillaceae</taxon>
        <taxon>Marinomonas</taxon>
    </lineage>
</organism>
<accession>A0ABS5HFL1</accession>